<dbReference type="InterPro" id="IPR023210">
    <property type="entry name" value="NADP_OxRdtase_dom"/>
</dbReference>
<protein>
    <recommendedName>
        <fullName evidence="1">NADP-dependent oxidoreductase domain-containing protein</fullName>
    </recommendedName>
</protein>
<evidence type="ECO:0000313" key="2">
    <source>
        <dbReference type="EMBL" id="CAA9416794.1"/>
    </source>
</evidence>
<name>A0A6J4PJ01_9ACTN</name>
<dbReference type="InterPro" id="IPR036812">
    <property type="entry name" value="NAD(P)_OxRdtase_dom_sf"/>
</dbReference>
<dbReference type="Pfam" id="PF00248">
    <property type="entry name" value="Aldo_ket_red"/>
    <property type="match status" value="1"/>
</dbReference>
<reference evidence="2" key="1">
    <citation type="submission" date="2020-02" db="EMBL/GenBank/DDBJ databases">
        <authorList>
            <person name="Meier V. D."/>
        </authorList>
    </citation>
    <scope>NUCLEOTIDE SEQUENCE</scope>
    <source>
        <strain evidence="2">AVDCRST_MAG35</strain>
    </source>
</reference>
<evidence type="ECO:0000259" key="1">
    <source>
        <dbReference type="Pfam" id="PF00248"/>
    </source>
</evidence>
<accession>A0A6J4PJ01</accession>
<organism evidence="2">
    <name type="scientific">uncultured Quadrisphaera sp</name>
    <dbReference type="NCBI Taxonomy" id="904978"/>
    <lineage>
        <taxon>Bacteria</taxon>
        <taxon>Bacillati</taxon>
        <taxon>Actinomycetota</taxon>
        <taxon>Actinomycetes</taxon>
        <taxon>Kineosporiales</taxon>
        <taxon>Kineosporiaceae</taxon>
        <taxon>Quadrisphaera</taxon>
        <taxon>environmental samples</taxon>
    </lineage>
</organism>
<dbReference type="AlphaFoldDB" id="A0A6J4PJ01"/>
<proteinExistence type="predicted"/>
<feature type="non-terminal residue" evidence="2">
    <location>
        <position position="98"/>
    </location>
</feature>
<dbReference type="Gene3D" id="3.20.20.100">
    <property type="entry name" value="NADP-dependent oxidoreductase domain"/>
    <property type="match status" value="1"/>
</dbReference>
<gene>
    <name evidence="2" type="ORF">AVDCRST_MAG35-1753</name>
</gene>
<dbReference type="EMBL" id="CADCUY010000362">
    <property type="protein sequence ID" value="CAA9416794.1"/>
    <property type="molecule type" value="Genomic_DNA"/>
</dbReference>
<sequence length="98" mass="9949">MTFGSAHLFAPGTSAAQARGLLEAALAAGATRLDTAPSYGFGRSEDLVVAVAAAAGVPVTTKVGLEAVAPPSRARWATGRALRAVPPVEAAVRRVLRR</sequence>
<dbReference type="SUPFAM" id="SSF51430">
    <property type="entry name" value="NAD(P)-linked oxidoreductase"/>
    <property type="match status" value="1"/>
</dbReference>
<feature type="domain" description="NADP-dependent oxidoreductase" evidence="1">
    <location>
        <begin position="1"/>
        <end position="66"/>
    </location>
</feature>